<dbReference type="PROSITE" id="PS51257">
    <property type="entry name" value="PROKAR_LIPOPROTEIN"/>
    <property type="match status" value="1"/>
</dbReference>
<dbReference type="Proteomes" id="UP000659388">
    <property type="component" value="Unassembled WGS sequence"/>
</dbReference>
<comment type="caution">
    <text evidence="1">The sequence shown here is derived from an EMBL/GenBank/DDBJ whole genome shotgun (WGS) entry which is preliminary data.</text>
</comment>
<dbReference type="RefSeq" id="WP_202244054.1">
    <property type="nucleotide sequence ID" value="NZ_JAESIY010000004.1"/>
</dbReference>
<organism evidence="1 2">
    <name type="scientific">Fulvivirga sediminis</name>
    <dbReference type="NCBI Taxonomy" id="2803949"/>
    <lineage>
        <taxon>Bacteria</taxon>
        <taxon>Pseudomonadati</taxon>
        <taxon>Bacteroidota</taxon>
        <taxon>Cytophagia</taxon>
        <taxon>Cytophagales</taxon>
        <taxon>Fulvivirgaceae</taxon>
        <taxon>Fulvivirga</taxon>
    </lineage>
</organism>
<dbReference type="AlphaFoldDB" id="A0A937F8K4"/>
<sequence>MRRILLVVLCVCLLLSCNQPNKPKVAFYHWKAKAEYTNSIKKTLNEVNANRIFLHYFDVDDVAEQFGQDDGLYPVYVLRQVDSAYLRYDIIPVVFITNEAIKKSDVSTLADRIHKLTDEISNHHFGKRLEHIQIDCDWTPSTRYKYFELLTQLKKYYRLSATIRLHQIKYPNKTGVPPVDEGVLMLYNMGKLDDDSKNSILESKTVANYINSATNYPMELQLALPVFSQMVVKSKANNIRLINHVDKDAFHSGSAYFEQIDDNLYEVKKDTLFHSFYLTPGYKVKLEEVSTEEILRAYHKIKESQLKIKGVIFYHLDDDIVNNMDIRTLADQL</sequence>
<evidence type="ECO:0000313" key="2">
    <source>
        <dbReference type="Proteomes" id="UP000659388"/>
    </source>
</evidence>
<evidence type="ECO:0008006" key="3">
    <source>
        <dbReference type="Google" id="ProtNLM"/>
    </source>
</evidence>
<evidence type="ECO:0000313" key="1">
    <source>
        <dbReference type="EMBL" id="MBL3656265.1"/>
    </source>
</evidence>
<protein>
    <recommendedName>
        <fullName evidence="3">Lipoprotein</fullName>
    </recommendedName>
</protein>
<name>A0A937F8K4_9BACT</name>
<proteinExistence type="predicted"/>
<dbReference type="EMBL" id="JAESIY010000004">
    <property type="protein sequence ID" value="MBL3656265.1"/>
    <property type="molecule type" value="Genomic_DNA"/>
</dbReference>
<accession>A0A937F8K4</accession>
<reference evidence="1" key="1">
    <citation type="submission" date="2021-01" db="EMBL/GenBank/DDBJ databases">
        <title>Fulvivirga kasyanovii gen. nov., sp nov., a novel member of the phylum Bacteroidetes isolated from seawater in a mussel farm.</title>
        <authorList>
            <person name="Zhao L.-H."/>
            <person name="Wang Z.-J."/>
        </authorList>
    </citation>
    <scope>NUCLEOTIDE SEQUENCE</scope>
    <source>
        <strain evidence="1">2943</strain>
    </source>
</reference>
<keyword evidence="2" id="KW-1185">Reference proteome</keyword>
<gene>
    <name evidence="1" type="ORF">JL102_09000</name>
</gene>